<evidence type="ECO:0000256" key="5">
    <source>
        <dbReference type="ARBA" id="ARBA00022771"/>
    </source>
</evidence>
<dbReference type="FunCoup" id="B4LIG5">
    <property type="interactions" value="72"/>
</dbReference>
<dbReference type="KEGG" id="dvi:6622373"/>
<keyword evidence="3 12" id="KW-0479">Metal-binding</keyword>
<feature type="domain" description="ZAD" evidence="15">
    <location>
        <begin position="36"/>
        <end position="114"/>
    </location>
</feature>
<evidence type="ECO:0008006" key="18">
    <source>
        <dbReference type="Google" id="ProtNLM"/>
    </source>
</evidence>
<dbReference type="OrthoDB" id="8117402at2759"/>
<keyword evidence="8" id="KW-0238">DNA-binding</keyword>
<dbReference type="PROSITE" id="PS00028">
    <property type="entry name" value="ZINC_FINGER_C2H2_1"/>
    <property type="match status" value="6"/>
</dbReference>
<feature type="domain" description="C2H2-type" evidence="14">
    <location>
        <begin position="286"/>
        <end position="313"/>
    </location>
</feature>
<evidence type="ECO:0000259" key="15">
    <source>
        <dbReference type="PROSITE" id="PS51915"/>
    </source>
</evidence>
<evidence type="ECO:0000313" key="16">
    <source>
        <dbReference type="EMBL" id="EDW70752.2"/>
    </source>
</evidence>
<name>B4LIG5_DROVI</name>
<keyword evidence="6 12" id="KW-0862">Zinc</keyword>
<dbReference type="SUPFAM" id="SSF57667">
    <property type="entry name" value="beta-beta-alpha zinc fingers"/>
    <property type="match status" value="3"/>
</dbReference>
<evidence type="ECO:0000256" key="9">
    <source>
        <dbReference type="ARBA" id="ARBA00023163"/>
    </source>
</evidence>
<evidence type="ECO:0000256" key="6">
    <source>
        <dbReference type="ARBA" id="ARBA00022833"/>
    </source>
</evidence>
<reference evidence="16 17" key="1">
    <citation type="journal article" date="2007" name="Nature">
        <title>Evolution of genes and genomes on the Drosophila phylogeny.</title>
        <authorList>
            <consortium name="Drosophila 12 Genomes Consortium"/>
            <person name="Clark A.G."/>
            <person name="Eisen M.B."/>
            <person name="Smith D.R."/>
            <person name="Bergman C.M."/>
            <person name="Oliver B."/>
            <person name="Markow T.A."/>
            <person name="Kaufman T.C."/>
            <person name="Kellis M."/>
            <person name="Gelbart W."/>
            <person name="Iyer V.N."/>
            <person name="Pollard D.A."/>
            <person name="Sackton T.B."/>
            <person name="Larracuente A.M."/>
            <person name="Singh N.D."/>
            <person name="Abad J.P."/>
            <person name="Abt D.N."/>
            <person name="Adryan B."/>
            <person name="Aguade M."/>
            <person name="Akashi H."/>
            <person name="Anderson W.W."/>
            <person name="Aquadro C.F."/>
            <person name="Ardell D.H."/>
            <person name="Arguello R."/>
            <person name="Artieri C.G."/>
            <person name="Barbash D.A."/>
            <person name="Barker D."/>
            <person name="Barsanti P."/>
            <person name="Batterham P."/>
            <person name="Batzoglou S."/>
            <person name="Begun D."/>
            <person name="Bhutkar A."/>
            <person name="Blanco E."/>
            <person name="Bosak S.A."/>
            <person name="Bradley R.K."/>
            <person name="Brand A.D."/>
            <person name="Brent M.R."/>
            <person name="Brooks A.N."/>
            <person name="Brown R.H."/>
            <person name="Butlin R.K."/>
            <person name="Caggese C."/>
            <person name="Calvi B.R."/>
            <person name="Bernardo de Carvalho A."/>
            <person name="Caspi A."/>
            <person name="Castrezana S."/>
            <person name="Celniker S.E."/>
            <person name="Chang J.L."/>
            <person name="Chapple C."/>
            <person name="Chatterji S."/>
            <person name="Chinwalla A."/>
            <person name="Civetta A."/>
            <person name="Clifton S.W."/>
            <person name="Comeron J.M."/>
            <person name="Costello J.C."/>
            <person name="Coyne J.A."/>
            <person name="Daub J."/>
            <person name="David R.G."/>
            <person name="Delcher A.L."/>
            <person name="Delehaunty K."/>
            <person name="Do C.B."/>
            <person name="Ebling H."/>
            <person name="Edwards K."/>
            <person name="Eickbush T."/>
            <person name="Evans J.D."/>
            <person name="Filipski A."/>
            <person name="Findeiss S."/>
            <person name="Freyhult E."/>
            <person name="Fulton L."/>
            <person name="Fulton R."/>
            <person name="Garcia A.C."/>
            <person name="Gardiner A."/>
            <person name="Garfield D.A."/>
            <person name="Garvin B.E."/>
            <person name="Gibson G."/>
            <person name="Gilbert D."/>
            <person name="Gnerre S."/>
            <person name="Godfrey J."/>
            <person name="Good R."/>
            <person name="Gotea V."/>
            <person name="Gravely B."/>
            <person name="Greenberg A.J."/>
            <person name="Griffiths-Jones S."/>
            <person name="Gross S."/>
            <person name="Guigo R."/>
            <person name="Gustafson E.A."/>
            <person name="Haerty W."/>
            <person name="Hahn M.W."/>
            <person name="Halligan D.L."/>
            <person name="Halpern A.L."/>
            <person name="Halter G.M."/>
            <person name="Han M.V."/>
            <person name="Heger A."/>
            <person name="Hillier L."/>
            <person name="Hinrichs A.S."/>
            <person name="Holmes I."/>
            <person name="Hoskins R.A."/>
            <person name="Hubisz M.J."/>
            <person name="Hultmark D."/>
            <person name="Huntley M.A."/>
            <person name="Jaffe D.B."/>
            <person name="Jagadeeshan S."/>
            <person name="Jeck W.R."/>
            <person name="Johnson J."/>
            <person name="Jones C.D."/>
            <person name="Jordan W.C."/>
            <person name="Karpen G.H."/>
            <person name="Kataoka E."/>
            <person name="Keightley P.D."/>
            <person name="Kheradpour P."/>
            <person name="Kirkness E.F."/>
            <person name="Koerich L.B."/>
            <person name="Kristiansen K."/>
            <person name="Kudrna D."/>
            <person name="Kulathinal R.J."/>
            <person name="Kumar S."/>
            <person name="Kwok R."/>
            <person name="Lander E."/>
            <person name="Langley C.H."/>
            <person name="Lapoint R."/>
            <person name="Lazzaro B.P."/>
            <person name="Lee S.J."/>
            <person name="Levesque L."/>
            <person name="Li R."/>
            <person name="Lin C.F."/>
            <person name="Lin M.F."/>
            <person name="Lindblad-Toh K."/>
            <person name="Llopart A."/>
            <person name="Long M."/>
            <person name="Low L."/>
            <person name="Lozovsky E."/>
            <person name="Lu J."/>
            <person name="Luo M."/>
            <person name="Machado C.A."/>
            <person name="Makalowski W."/>
            <person name="Marzo M."/>
            <person name="Matsuda M."/>
            <person name="Matzkin L."/>
            <person name="McAllister B."/>
            <person name="McBride C.S."/>
            <person name="McKernan B."/>
            <person name="McKernan K."/>
            <person name="Mendez-Lago M."/>
            <person name="Minx P."/>
            <person name="Mollenhauer M.U."/>
            <person name="Montooth K."/>
            <person name="Mount S.M."/>
            <person name="Mu X."/>
            <person name="Myers E."/>
            <person name="Negre B."/>
            <person name="Newfeld S."/>
            <person name="Nielsen R."/>
            <person name="Noor M.A."/>
            <person name="O'Grady P."/>
            <person name="Pachter L."/>
            <person name="Papaceit M."/>
            <person name="Parisi M.J."/>
            <person name="Parisi M."/>
            <person name="Parts L."/>
            <person name="Pedersen J.S."/>
            <person name="Pesole G."/>
            <person name="Phillippy A.M."/>
            <person name="Ponting C.P."/>
            <person name="Pop M."/>
            <person name="Porcelli D."/>
            <person name="Powell J.R."/>
            <person name="Prohaska S."/>
            <person name="Pruitt K."/>
            <person name="Puig M."/>
            <person name="Quesneville H."/>
            <person name="Ram K.R."/>
            <person name="Rand D."/>
            <person name="Rasmussen M.D."/>
            <person name="Reed L.K."/>
            <person name="Reenan R."/>
            <person name="Reily A."/>
            <person name="Remington K.A."/>
            <person name="Rieger T.T."/>
            <person name="Ritchie M.G."/>
            <person name="Robin C."/>
            <person name="Rogers Y.H."/>
            <person name="Rohde C."/>
            <person name="Rozas J."/>
            <person name="Rubenfield M.J."/>
            <person name="Ruiz A."/>
            <person name="Russo S."/>
            <person name="Salzberg S.L."/>
            <person name="Sanchez-Gracia A."/>
            <person name="Saranga D.J."/>
            <person name="Sato H."/>
            <person name="Schaeffer S.W."/>
            <person name="Schatz M.C."/>
            <person name="Schlenke T."/>
            <person name="Schwartz R."/>
            <person name="Segarra C."/>
            <person name="Singh R.S."/>
            <person name="Sirot L."/>
            <person name="Sirota M."/>
            <person name="Sisneros N.B."/>
            <person name="Smith C.D."/>
            <person name="Smith T.F."/>
            <person name="Spieth J."/>
            <person name="Stage D.E."/>
            <person name="Stark A."/>
            <person name="Stephan W."/>
            <person name="Strausberg R.L."/>
            <person name="Strempel S."/>
            <person name="Sturgill D."/>
            <person name="Sutton G."/>
            <person name="Sutton G.G."/>
            <person name="Tao W."/>
            <person name="Teichmann S."/>
            <person name="Tobari Y.N."/>
            <person name="Tomimura Y."/>
            <person name="Tsolas J.M."/>
            <person name="Valente V.L."/>
            <person name="Venter E."/>
            <person name="Venter J.C."/>
            <person name="Vicario S."/>
            <person name="Vieira F.G."/>
            <person name="Vilella A.J."/>
            <person name="Villasante A."/>
            <person name="Walenz B."/>
            <person name="Wang J."/>
            <person name="Wasserman M."/>
            <person name="Watts T."/>
            <person name="Wilson D."/>
            <person name="Wilson R.K."/>
            <person name="Wing R.A."/>
            <person name="Wolfner M.F."/>
            <person name="Wong A."/>
            <person name="Wong G.K."/>
            <person name="Wu C.I."/>
            <person name="Wu G."/>
            <person name="Yamamoto D."/>
            <person name="Yang H.P."/>
            <person name="Yang S.P."/>
            <person name="Yorke J.A."/>
            <person name="Yoshida K."/>
            <person name="Zdobnov E."/>
            <person name="Zhang P."/>
            <person name="Zhang Y."/>
            <person name="Zimin A.V."/>
            <person name="Baldwin J."/>
            <person name="Abdouelleil A."/>
            <person name="Abdulkadir J."/>
            <person name="Abebe A."/>
            <person name="Abera B."/>
            <person name="Abreu J."/>
            <person name="Acer S.C."/>
            <person name="Aftuck L."/>
            <person name="Alexander A."/>
            <person name="An P."/>
            <person name="Anderson E."/>
            <person name="Anderson S."/>
            <person name="Arachi H."/>
            <person name="Azer M."/>
            <person name="Bachantsang P."/>
            <person name="Barry A."/>
            <person name="Bayul T."/>
            <person name="Berlin A."/>
            <person name="Bessette D."/>
            <person name="Bloom T."/>
            <person name="Blye J."/>
            <person name="Boguslavskiy L."/>
            <person name="Bonnet C."/>
            <person name="Boukhgalter B."/>
            <person name="Bourzgui I."/>
            <person name="Brown A."/>
            <person name="Cahill P."/>
            <person name="Channer S."/>
            <person name="Cheshatsang Y."/>
            <person name="Chuda L."/>
            <person name="Citroen M."/>
            <person name="Collymore A."/>
            <person name="Cooke P."/>
            <person name="Costello M."/>
            <person name="D'Aco K."/>
            <person name="Daza R."/>
            <person name="De Haan G."/>
            <person name="DeGray S."/>
            <person name="DeMaso C."/>
            <person name="Dhargay N."/>
            <person name="Dooley K."/>
            <person name="Dooley E."/>
            <person name="Doricent M."/>
            <person name="Dorje P."/>
            <person name="Dorjee K."/>
            <person name="Dupes A."/>
            <person name="Elong R."/>
            <person name="Falk J."/>
            <person name="Farina A."/>
            <person name="Faro S."/>
            <person name="Ferguson D."/>
            <person name="Fisher S."/>
            <person name="Foley C.D."/>
            <person name="Franke A."/>
            <person name="Friedrich D."/>
            <person name="Gadbois L."/>
            <person name="Gearin G."/>
            <person name="Gearin C.R."/>
            <person name="Giannoukos G."/>
            <person name="Goode T."/>
            <person name="Graham J."/>
            <person name="Grandbois E."/>
            <person name="Grewal S."/>
            <person name="Gyaltsen K."/>
            <person name="Hafez N."/>
            <person name="Hagos B."/>
            <person name="Hall J."/>
            <person name="Henson C."/>
            <person name="Hollinger A."/>
            <person name="Honan T."/>
            <person name="Huard M.D."/>
            <person name="Hughes L."/>
            <person name="Hurhula B."/>
            <person name="Husby M.E."/>
            <person name="Kamat A."/>
            <person name="Kanga B."/>
            <person name="Kashin S."/>
            <person name="Khazanovich D."/>
            <person name="Kisner P."/>
            <person name="Lance K."/>
            <person name="Lara M."/>
            <person name="Lee W."/>
            <person name="Lennon N."/>
            <person name="Letendre F."/>
            <person name="LeVine R."/>
            <person name="Lipovsky A."/>
            <person name="Liu X."/>
            <person name="Liu J."/>
            <person name="Liu S."/>
            <person name="Lokyitsang T."/>
            <person name="Lokyitsang Y."/>
            <person name="Lubonja R."/>
            <person name="Lui A."/>
            <person name="MacDonald P."/>
            <person name="Magnisalis V."/>
            <person name="Maru K."/>
            <person name="Matthews C."/>
            <person name="McCusker W."/>
            <person name="McDonough S."/>
            <person name="Mehta T."/>
            <person name="Meldrim J."/>
            <person name="Meneus L."/>
            <person name="Mihai O."/>
            <person name="Mihalev A."/>
            <person name="Mihova T."/>
            <person name="Mittelman R."/>
            <person name="Mlenga V."/>
            <person name="Montmayeur A."/>
            <person name="Mulrain L."/>
            <person name="Navidi A."/>
            <person name="Naylor J."/>
            <person name="Negash T."/>
            <person name="Nguyen T."/>
            <person name="Nguyen N."/>
            <person name="Nicol R."/>
            <person name="Norbu C."/>
            <person name="Norbu N."/>
            <person name="Novod N."/>
            <person name="O'Neill B."/>
            <person name="Osman S."/>
            <person name="Markiewicz E."/>
            <person name="Oyono O.L."/>
            <person name="Patti C."/>
            <person name="Phunkhang P."/>
            <person name="Pierre F."/>
            <person name="Priest M."/>
            <person name="Raghuraman S."/>
            <person name="Rege F."/>
            <person name="Reyes R."/>
            <person name="Rise C."/>
            <person name="Rogov P."/>
            <person name="Ross K."/>
            <person name="Ryan E."/>
            <person name="Settipalli S."/>
            <person name="Shea T."/>
            <person name="Sherpa N."/>
            <person name="Shi L."/>
            <person name="Shih D."/>
            <person name="Sparrow T."/>
            <person name="Spaulding J."/>
            <person name="Stalker J."/>
            <person name="Stange-Thomann N."/>
            <person name="Stavropoulos S."/>
            <person name="Stone C."/>
            <person name="Strader C."/>
            <person name="Tesfaye S."/>
            <person name="Thomson T."/>
            <person name="Thoulutsang Y."/>
            <person name="Thoulutsang D."/>
            <person name="Topham K."/>
            <person name="Topping I."/>
            <person name="Tsamla T."/>
            <person name="Vassiliev H."/>
            <person name="Vo A."/>
            <person name="Wangchuk T."/>
            <person name="Wangdi T."/>
            <person name="Weiand M."/>
            <person name="Wilkinson J."/>
            <person name="Wilson A."/>
            <person name="Yadav S."/>
            <person name="Young G."/>
            <person name="Yu Q."/>
            <person name="Zembek L."/>
            <person name="Zhong D."/>
            <person name="Zimmer A."/>
            <person name="Zwirko Z."/>
            <person name="Jaffe D.B."/>
            <person name="Alvarez P."/>
            <person name="Brockman W."/>
            <person name="Butler J."/>
            <person name="Chin C."/>
            <person name="Gnerre S."/>
            <person name="Grabherr M."/>
            <person name="Kleber M."/>
            <person name="Mauceli E."/>
            <person name="MacCallum I."/>
        </authorList>
    </citation>
    <scope>NUCLEOTIDE SEQUENCE [LARGE SCALE GENOMIC DNA]</scope>
    <source>
        <strain evidence="17">Tucson 15010-1051.87</strain>
    </source>
</reference>
<organism evidence="16 17">
    <name type="scientific">Drosophila virilis</name>
    <name type="common">Fruit fly</name>
    <dbReference type="NCBI Taxonomy" id="7244"/>
    <lineage>
        <taxon>Eukaryota</taxon>
        <taxon>Metazoa</taxon>
        <taxon>Ecdysozoa</taxon>
        <taxon>Arthropoda</taxon>
        <taxon>Hexapoda</taxon>
        <taxon>Insecta</taxon>
        <taxon>Pterygota</taxon>
        <taxon>Neoptera</taxon>
        <taxon>Endopterygota</taxon>
        <taxon>Diptera</taxon>
        <taxon>Brachycera</taxon>
        <taxon>Muscomorpha</taxon>
        <taxon>Ephydroidea</taxon>
        <taxon>Drosophilidae</taxon>
        <taxon>Drosophila</taxon>
    </lineage>
</organism>
<gene>
    <name evidence="16" type="primary">Dvir\GJ11368</name>
    <name evidence="16" type="ORF">Dvir_GJ11368</name>
</gene>
<feature type="binding site" evidence="12">
    <location>
        <position position="38"/>
    </location>
    <ligand>
        <name>Zn(2+)</name>
        <dbReference type="ChEBI" id="CHEBI:29105"/>
    </ligand>
</feature>
<dbReference type="PANTHER" id="PTHR24394">
    <property type="entry name" value="ZINC FINGER PROTEIN"/>
    <property type="match status" value="1"/>
</dbReference>
<dbReference type="eggNOG" id="KOG1721">
    <property type="taxonomic scope" value="Eukaryota"/>
</dbReference>
<dbReference type="FunFam" id="3.30.160.60:FF:002343">
    <property type="entry name" value="Zinc finger protein 33A"/>
    <property type="match status" value="3"/>
</dbReference>
<comment type="subcellular location">
    <subcellularLocation>
        <location evidence="1">Nucleus</location>
    </subcellularLocation>
</comment>
<feature type="binding site" evidence="12">
    <location>
        <position position="41"/>
    </location>
    <ligand>
        <name>Zn(2+)</name>
        <dbReference type="ChEBI" id="CHEBI:29105"/>
    </ligand>
</feature>
<feature type="compositionally biased region" description="Low complexity" evidence="13">
    <location>
        <begin position="237"/>
        <end position="251"/>
    </location>
</feature>
<dbReference type="SMART" id="SM00355">
    <property type="entry name" value="ZnF_C2H2"/>
    <property type="match status" value="6"/>
</dbReference>
<evidence type="ECO:0000256" key="7">
    <source>
        <dbReference type="ARBA" id="ARBA00023015"/>
    </source>
</evidence>
<feature type="domain" description="C2H2-type" evidence="14">
    <location>
        <begin position="370"/>
        <end position="397"/>
    </location>
</feature>
<keyword evidence="4" id="KW-0677">Repeat</keyword>
<evidence type="ECO:0000256" key="11">
    <source>
        <dbReference type="PROSITE-ProRule" id="PRU00042"/>
    </source>
</evidence>
<feature type="domain" description="C2H2-type" evidence="14">
    <location>
        <begin position="342"/>
        <end position="369"/>
    </location>
</feature>
<evidence type="ECO:0000256" key="10">
    <source>
        <dbReference type="ARBA" id="ARBA00023242"/>
    </source>
</evidence>
<evidence type="ECO:0000259" key="14">
    <source>
        <dbReference type="PROSITE" id="PS50157"/>
    </source>
</evidence>
<dbReference type="Gene3D" id="3.30.160.60">
    <property type="entry name" value="Classic Zinc Finger"/>
    <property type="match status" value="6"/>
</dbReference>
<dbReference type="Gene3D" id="3.40.1800.20">
    <property type="match status" value="1"/>
</dbReference>
<dbReference type="SUPFAM" id="SSF57716">
    <property type="entry name" value="Glucocorticoid receptor-like (DNA-binding domain)"/>
    <property type="match status" value="1"/>
</dbReference>
<feature type="compositionally biased region" description="Polar residues" evidence="13">
    <location>
        <begin position="207"/>
        <end position="222"/>
    </location>
</feature>
<feature type="binding site" evidence="12">
    <location>
        <position position="90"/>
    </location>
    <ligand>
        <name>Zn(2+)</name>
        <dbReference type="ChEBI" id="CHEBI:29105"/>
    </ligand>
</feature>
<feature type="domain" description="C2H2-type" evidence="14">
    <location>
        <begin position="314"/>
        <end position="341"/>
    </location>
</feature>
<feature type="binding site" evidence="12">
    <location>
        <position position="87"/>
    </location>
    <ligand>
        <name>Zn(2+)</name>
        <dbReference type="ChEBI" id="CHEBI:29105"/>
    </ligand>
</feature>
<dbReference type="EMBL" id="CH940647">
    <property type="protein sequence ID" value="EDW70752.2"/>
    <property type="molecule type" value="Genomic_DNA"/>
</dbReference>
<protein>
    <recommendedName>
        <fullName evidence="18">Protein krueppel</fullName>
    </recommendedName>
</protein>
<dbReference type="GO" id="GO:0000981">
    <property type="term" value="F:DNA-binding transcription factor activity, RNA polymerase II-specific"/>
    <property type="evidence" value="ECO:0007669"/>
    <property type="project" value="TreeGrafter"/>
</dbReference>
<dbReference type="FunFam" id="3.30.160.60:FF:000145">
    <property type="entry name" value="Zinc finger protein 574"/>
    <property type="match status" value="1"/>
</dbReference>
<dbReference type="PROSITE" id="PS51915">
    <property type="entry name" value="ZAD"/>
    <property type="match status" value="1"/>
</dbReference>
<evidence type="ECO:0000313" key="17">
    <source>
        <dbReference type="Proteomes" id="UP000008792"/>
    </source>
</evidence>
<keyword evidence="10" id="KW-0539">Nucleus</keyword>
<dbReference type="PANTHER" id="PTHR24394:SF44">
    <property type="entry name" value="ZINC FINGER PROTEIN 271-LIKE"/>
    <property type="match status" value="1"/>
</dbReference>
<dbReference type="Pfam" id="PF07776">
    <property type="entry name" value="zf-AD"/>
    <property type="match status" value="1"/>
</dbReference>
<feature type="domain" description="C2H2-type" evidence="14">
    <location>
        <begin position="398"/>
        <end position="425"/>
    </location>
</feature>
<dbReference type="SMART" id="SM00868">
    <property type="entry name" value="zf-AD"/>
    <property type="match status" value="1"/>
</dbReference>
<dbReference type="FunFam" id="3.30.160.60:FF:000093">
    <property type="entry name" value="zinc finger protein 668 isoform X1"/>
    <property type="match status" value="1"/>
</dbReference>
<evidence type="ECO:0000256" key="3">
    <source>
        <dbReference type="ARBA" id="ARBA00022723"/>
    </source>
</evidence>
<dbReference type="Pfam" id="PF00096">
    <property type="entry name" value="zf-C2H2"/>
    <property type="match status" value="6"/>
</dbReference>
<keyword evidence="5 11" id="KW-0863">Zinc-finger</keyword>
<dbReference type="SMR" id="B4LIG5"/>
<dbReference type="InterPro" id="IPR012934">
    <property type="entry name" value="Znf_AD"/>
</dbReference>
<dbReference type="PROSITE" id="PS50157">
    <property type="entry name" value="ZINC_FINGER_C2H2_2"/>
    <property type="match status" value="6"/>
</dbReference>
<keyword evidence="7" id="KW-0805">Transcription regulation</keyword>
<feature type="region of interest" description="Disordered" evidence="13">
    <location>
        <begin position="156"/>
        <end position="283"/>
    </location>
</feature>
<dbReference type="InParanoid" id="B4LIG5"/>
<comment type="similarity">
    <text evidence="2">Belongs to the krueppel C2H2-type zinc-finger protein family.</text>
</comment>
<feature type="compositionally biased region" description="Basic and acidic residues" evidence="13">
    <location>
        <begin position="156"/>
        <end position="170"/>
    </location>
</feature>
<feature type="compositionally biased region" description="Basic and acidic residues" evidence="13">
    <location>
        <begin position="180"/>
        <end position="206"/>
    </location>
</feature>
<dbReference type="HOGENOM" id="CLU_002678_94_1_1"/>
<sequence>MVTLDNRYYTSVARMQEVNSEGRLKLQQLIVKSMDQICRICLSGSASLVDIFGEREQPEDEPSLADILNECADCRVKSDDTFPKMICLPCMADAQTAFRFKRRCEHSYKLLALKVEKSAVEVDVDAFCDMLAAEEWDLPKRVLDIDCIKLEHEASPERESCKPASEHLEQMETTNAENTLESHLEPEEHSKGYIECHEPESIEESKSLSNGDLANTQSSSSRYPIRQSKRKSYIERSQLSQSDSSYHSDWSNEPETDTSSGKEESQLNGKKQQAARKHRPTEERQYKCLECPKEFSRHKTLQAHRRTHTGERPYKCPHCPKAFAQSHHARDHIQLHYGQRPHKCPHCPKAFTQKSNLRAHVHIHAAEGPHKCVRCSKSFVRNYDLMVHLRVHTGDHPYKCSHCSKAFNRRRDLDRHVRVHTGEQPYKCHECTARFSRSDQLKIHLANHAKGCDLQPKRRGRPSKKIVKDEK</sequence>
<dbReference type="GO" id="GO:0003677">
    <property type="term" value="F:DNA binding"/>
    <property type="evidence" value="ECO:0007669"/>
    <property type="project" value="UniProtKB-KW"/>
</dbReference>
<dbReference type="GO" id="GO:0005634">
    <property type="term" value="C:nucleus"/>
    <property type="evidence" value="ECO:0007669"/>
    <property type="project" value="UniProtKB-SubCell"/>
</dbReference>
<dbReference type="GO" id="GO:0008270">
    <property type="term" value="F:zinc ion binding"/>
    <property type="evidence" value="ECO:0007669"/>
    <property type="project" value="UniProtKB-UniRule"/>
</dbReference>
<dbReference type="FunFam" id="3.30.160.60:FF:000100">
    <property type="entry name" value="Zinc finger 45-like"/>
    <property type="match status" value="1"/>
</dbReference>
<keyword evidence="9" id="KW-0804">Transcription</keyword>
<keyword evidence="17" id="KW-1185">Reference proteome</keyword>
<accession>B4LIG5</accession>
<evidence type="ECO:0000256" key="1">
    <source>
        <dbReference type="ARBA" id="ARBA00004123"/>
    </source>
</evidence>
<dbReference type="InterPro" id="IPR013087">
    <property type="entry name" value="Znf_C2H2_type"/>
</dbReference>
<proteinExistence type="inferred from homology"/>
<dbReference type="Proteomes" id="UP000008792">
    <property type="component" value="Unassembled WGS sequence"/>
</dbReference>
<evidence type="ECO:0000256" key="2">
    <source>
        <dbReference type="ARBA" id="ARBA00006991"/>
    </source>
</evidence>
<dbReference type="AlphaFoldDB" id="B4LIG5"/>
<dbReference type="InterPro" id="IPR036236">
    <property type="entry name" value="Znf_C2H2_sf"/>
</dbReference>
<evidence type="ECO:0000256" key="13">
    <source>
        <dbReference type="SAM" id="MobiDB-lite"/>
    </source>
</evidence>
<evidence type="ECO:0000256" key="4">
    <source>
        <dbReference type="ARBA" id="ARBA00022737"/>
    </source>
</evidence>
<evidence type="ECO:0000256" key="8">
    <source>
        <dbReference type="ARBA" id="ARBA00023125"/>
    </source>
</evidence>
<evidence type="ECO:0000256" key="12">
    <source>
        <dbReference type="PROSITE-ProRule" id="PRU01263"/>
    </source>
</evidence>
<feature type="domain" description="C2H2-type" evidence="14">
    <location>
        <begin position="426"/>
        <end position="449"/>
    </location>
</feature>